<comment type="caution">
    <text evidence="1">The sequence shown here is derived from an EMBL/GenBank/DDBJ whole genome shotgun (WGS) entry which is preliminary data.</text>
</comment>
<accession>A0ABU4JYB3</accession>
<sequence length="220" mass="25276">MKLSLQMIADRIMHFKPRIYLNKTDKPIIKSVKLMSREPWSVDSTAIYIAKSDYFQKGYLSENGTNLLVIGNDEEVNSFFNESSYNVIIIDAKYELESVLNEIQSIFEFYNDWEDEIQDSIINNKGLQNLIDKSYKVFSNPMFLLDSAFITLGYSREIDANDLDSLWSSVASEGHMDLAIIRSLRDTGTLEYLNTLKCATIFKHEGSKYKSIVVNIWSGT</sequence>
<organism evidence="1 2">
    <name type="scientific">Clostridium tanneri</name>
    <dbReference type="NCBI Taxonomy" id="3037988"/>
    <lineage>
        <taxon>Bacteria</taxon>
        <taxon>Bacillati</taxon>
        <taxon>Bacillota</taxon>
        <taxon>Clostridia</taxon>
        <taxon>Eubacteriales</taxon>
        <taxon>Clostridiaceae</taxon>
        <taxon>Clostridium</taxon>
    </lineage>
</organism>
<proteinExistence type="predicted"/>
<feature type="non-terminal residue" evidence="1">
    <location>
        <position position="220"/>
    </location>
</feature>
<name>A0ABU4JYB3_9CLOT</name>
<dbReference type="RefSeq" id="WP_318799296.1">
    <property type="nucleotide sequence ID" value="NZ_JARUJP010000044.1"/>
</dbReference>
<keyword evidence="2" id="KW-1185">Reference proteome</keyword>
<reference evidence="1 2" key="1">
    <citation type="submission" date="2023-04" db="EMBL/GenBank/DDBJ databases">
        <title>Clostridium tannerae sp. nov., isolated from the fecal material of an alpaca.</title>
        <authorList>
            <person name="Miller S."/>
            <person name="Hendry M."/>
            <person name="King J."/>
            <person name="Sankaranarayanan K."/>
            <person name="Lawson P.A."/>
        </authorList>
    </citation>
    <scope>NUCLEOTIDE SEQUENCE [LARGE SCALE GENOMIC DNA]</scope>
    <source>
        <strain evidence="1 2">A1-XYC3</strain>
    </source>
</reference>
<evidence type="ECO:0000313" key="1">
    <source>
        <dbReference type="EMBL" id="MDW8803120.1"/>
    </source>
</evidence>
<dbReference type="EMBL" id="JARUJP010000044">
    <property type="protein sequence ID" value="MDW8803120.1"/>
    <property type="molecule type" value="Genomic_DNA"/>
</dbReference>
<evidence type="ECO:0000313" key="2">
    <source>
        <dbReference type="Proteomes" id="UP001281656"/>
    </source>
</evidence>
<gene>
    <name evidence="1" type="ORF">P8V03_18490</name>
</gene>
<dbReference type="Proteomes" id="UP001281656">
    <property type="component" value="Unassembled WGS sequence"/>
</dbReference>
<protein>
    <submittedName>
        <fullName evidence="1">Uncharacterized protein</fullName>
    </submittedName>
</protein>